<evidence type="ECO:0000256" key="7">
    <source>
        <dbReference type="ARBA" id="ARBA00023004"/>
    </source>
</evidence>
<keyword evidence="10" id="KW-1015">Disulfide bond</keyword>
<keyword evidence="5 12" id="KW-1133">Transmembrane helix</keyword>
<keyword evidence="9 12" id="KW-0472">Membrane</keyword>
<evidence type="ECO:0000256" key="9">
    <source>
        <dbReference type="ARBA" id="ARBA00023136"/>
    </source>
</evidence>
<feature type="transmembrane region" description="Helical" evidence="12">
    <location>
        <begin position="233"/>
        <end position="251"/>
    </location>
</feature>
<evidence type="ECO:0000256" key="2">
    <source>
        <dbReference type="ARBA" id="ARBA00022475"/>
    </source>
</evidence>
<dbReference type="Proteomes" id="UP000298488">
    <property type="component" value="Unassembled WGS sequence"/>
</dbReference>
<dbReference type="EMBL" id="SOFI01000003">
    <property type="protein sequence ID" value="TFB78844.1"/>
    <property type="molecule type" value="Genomic_DNA"/>
</dbReference>
<dbReference type="GO" id="GO:0006784">
    <property type="term" value="P:heme A biosynthetic process"/>
    <property type="evidence" value="ECO:0007669"/>
    <property type="project" value="InterPro"/>
</dbReference>
<keyword evidence="7" id="KW-0408">Iron</keyword>
<dbReference type="RefSeq" id="WP_104094721.1">
    <property type="nucleotide sequence ID" value="NZ_JACHBP010000001.1"/>
</dbReference>
<evidence type="ECO:0000256" key="12">
    <source>
        <dbReference type="SAM" id="Phobius"/>
    </source>
</evidence>
<keyword evidence="8" id="KW-0350">Heme biosynthesis</keyword>
<keyword evidence="3 12" id="KW-0812">Transmembrane</keyword>
<comment type="caution">
    <text evidence="13">The sequence shown here is derived from an EMBL/GenBank/DDBJ whole genome shotgun (WGS) entry which is preliminary data.</text>
</comment>
<dbReference type="Pfam" id="PF02628">
    <property type="entry name" value="COX15-CtaA"/>
    <property type="match status" value="1"/>
</dbReference>
<evidence type="ECO:0000256" key="8">
    <source>
        <dbReference type="ARBA" id="ARBA00023133"/>
    </source>
</evidence>
<feature type="transmembrane region" description="Helical" evidence="12">
    <location>
        <begin position="161"/>
        <end position="184"/>
    </location>
</feature>
<feature type="transmembrane region" description="Helical" evidence="12">
    <location>
        <begin position="92"/>
        <end position="115"/>
    </location>
</feature>
<dbReference type="GO" id="GO:0016020">
    <property type="term" value="C:membrane"/>
    <property type="evidence" value="ECO:0007669"/>
    <property type="project" value="UniProtKB-SubCell"/>
</dbReference>
<evidence type="ECO:0000256" key="3">
    <source>
        <dbReference type="ARBA" id="ARBA00022692"/>
    </source>
</evidence>
<feature type="transmembrane region" description="Helical" evidence="12">
    <location>
        <begin position="257"/>
        <end position="281"/>
    </location>
</feature>
<sequence>MLVNGWARVLAWASLATEIIIVGTGGSVRLTASGLGCPAWPQCTPGSLVPTPELGFHALVEFSNRMMSGVVAIVALLTFLFLLRYRKSRPELFWLSLSLGILVLVQAGIGGITVLSDLESYIVGLHFVLSAIMVVLAAWLVWSVHLPAERIAPMTGWVHRLAWITAALAAITVVVGILTTGSGPHAGDLGTPRNGLPTEIMEHVHAWPAYALFALTIILVFAAWRPGATVTRYFALWLLGAEFLQIAVGLYQSRNGLPPLAVGVHMVLACMLLAAVAAVVLSTTRPRRAAPARNGGLNGS</sequence>
<proteinExistence type="predicted"/>
<dbReference type="GO" id="GO:0016491">
    <property type="term" value="F:oxidoreductase activity"/>
    <property type="evidence" value="ECO:0007669"/>
    <property type="project" value="UniProtKB-KW"/>
</dbReference>
<evidence type="ECO:0000313" key="13">
    <source>
        <dbReference type="EMBL" id="TFB78844.1"/>
    </source>
</evidence>
<feature type="transmembrane region" description="Helical" evidence="12">
    <location>
        <begin position="121"/>
        <end position="141"/>
    </location>
</feature>
<reference evidence="13 14" key="1">
    <citation type="submission" date="2019-03" db="EMBL/GenBank/DDBJ databases">
        <title>Genomics of glacier-inhabiting Cryobacterium strains.</title>
        <authorList>
            <person name="Liu Q."/>
            <person name="Xin Y.-H."/>
        </authorList>
    </citation>
    <scope>NUCLEOTIDE SEQUENCE [LARGE SCALE GENOMIC DNA]</scope>
    <source>
        <strain evidence="13 14">CGMCC 1.10440</strain>
    </source>
</reference>
<dbReference type="GO" id="GO:0046872">
    <property type="term" value="F:metal ion binding"/>
    <property type="evidence" value="ECO:0007669"/>
    <property type="project" value="UniProtKB-KW"/>
</dbReference>
<keyword evidence="6" id="KW-0560">Oxidoreductase</keyword>
<evidence type="ECO:0000256" key="5">
    <source>
        <dbReference type="ARBA" id="ARBA00022989"/>
    </source>
</evidence>
<dbReference type="PANTHER" id="PTHR35457:SF1">
    <property type="entry name" value="HEME A SYNTHASE"/>
    <property type="match status" value="1"/>
</dbReference>
<evidence type="ECO:0000256" key="4">
    <source>
        <dbReference type="ARBA" id="ARBA00022723"/>
    </source>
</evidence>
<dbReference type="AlphaFoldDB" id="A0A4R8V6X1"/>
<protein>
    <submittedName>
        <fullName evidence="13">Heme A synthase</fullName>
    </submittedName>
</protein>
<organism evidence="13 14">
    <name type="scientific">Terrimesophilobacter mesophilus</name>
    <dbReference type="NCBI Taxonomy" id="433647"/>
    <lineage>
        <taxon>Bacteria</taxon>
        <taxon>Bacillati</taxon>
        <taxon>Actinomycetota</taxon>
        <taxon>Actinomycetes</taxon>
        <taxon>Micrococcales</taxon>
        <taxon>Microbacteriaceae</taxon>
        <taxon>Terrimesophilobacter</taxon>
    </lineage>
</organism>
<name>A0A4R8V6X1_9MICO</name>
<gene>
    <name evidence="13" type="ORF">E3N84_01380</name>
</gene>
<evidence type="ECO:0000256" key="1">
    <source>
        <dbReference type="ARBA" id="ARBA00004141"/>
    </source>
</evidence>
<evidence type="ECO:0000313" key="14">
    <source>
        <dbReference type="Proteomes" id="UP000298488"/>
    </source>
</evidence>
<comment type="pathway">
    <text evidence="11">Porphyrin-containing compound metabolism.</text>
</comment>
<dbReference type="InterPro" id="IPR050450">
    <property type="entry name" value="COX15/CtaA_HemeA_synthase"/>
</dbReference>
<evidence type="ECO:0000256" key="6">
    <source>
        <dbReference type="ARBA" id="ARBA00023002"/>
    </source>
</evidence>
<dbReference type="PANTHER" id="PTHR35457">
    <property type="entry name" value="HEME A SYNTHASE"/>
    <property type="match status" value="1"/>
</dbReference>
<comment type="subcellular location">
    <subcellularLocation>
        <location evidence="1">Membrane</location>
        <topology evidence="1">Multi-pass membrane protein</topology>
    </subcellularLocation>
</comment>
<feature type="transmembrane region" description="Helical" evidence="12">
    <location>
        <begin position="66"/>
        <end position="85"/>
    </location>
</feature>
<accession>A0A4R8V6X1</accession>
<evidence type="ECO:0000256" key="11">
    <source>
        <dbReference type="ARBA" id="ARBA00023444"/>
    </source>
</evidence>
<keyword evidence="2" id="KW-1003">Cell membrane</keyword>
<feature type="transmembrane region" description="Helical" evidence="12">
    <location>
        <begin position="204"/>
        <end position="224"/>
    </location>
</feature>
<dbReference type="OrthoDB" id="5241540at2"/>
<keyword evidence="4" id="KW-0479">Metal-binding</keyword>
<dbReference type="InterPro" id="IPR003780">
    <property type="entry name" value="COX15/CtaA_fam"/>
</dbReference>
<evidence type="ECO:0000256" key="10">
    <source>
        <dbReference type="ARBA" id="ARBA00023157"/>
    </source>
</evidence>
<keyword evidence="14" id="KW-1185">Reference proteome</keyword>